<dbReference type="Pfam" id="PF13384">
    <property type="entry name" value="HTH_23"/>
    <property type="match status" value="1"/>
</dbReference>
<dbReference type="EMBL" id="JAHUVW010000003">
    <property type="protein sequence ID" value="MBV7673856.1"/>
    <property type="molecule type" value="Genomic_DNA"/>
</dbReference>
<comment type="caution">
    <text evidence="2">The sequence shown here is derived from an EMBL/GenBank/DDBJ whole genome shotgun (WGS) entry which is preliminary data.</text>
</comment>
<dbReference type="InterPro" id="IPR009057">
    <property type="entry name" value="Homeodomain-like_sf"/>
</dbReference>
<name>A0ABS6U0C1_STRHA</name>
<dbReference type="Proteomes" id="UP000735541">
    <property type="component" value="Unassembled WGS sequence"/>
</dbReference>
<proteinExistence type="predicted"/>
<evidence type="ECO:0000256" key="1">
    <source>
        <dbReference type="SAM" id="Coils"/>
    </source>
</evidence>
<protein>
    <submittedName>
        <fullName evidence="2">Helix-turn-helix domain-containing protein</fullName>
    </submittedName>
</protein>
<dbReference type="SUPFAM" id="SSF46689">
    <property type="entry name" value="Homeodomain-like"/>
    <property type="match status" value="1"/>
</dbReference>
<sequence length="275" mass="30219">MRYPQGGGLTDERQQFREELRLKAAERFALGEGSTAIARDLRVSVRLVRRWRHAWAEGGPRSLRSQGSASLPRLSEKQFTQKPLSFRSWPLSLCWSGVDSASVWKRRGVLLLDRWGLLMASVLGLLEAKESAAREAVERAREEAARIAVVLEEAERVVERLVIAREAVAEVLAGRGMDVVEENAVAAAVAGSPVPCQSGRLARTVLAPDYQRIISVLETEAGAGRDRVRAKELAVALGLEAVPARIEGVRSRAKRLVERGWITGHQSGEFSIVTP</sequence>
<accession>A0ABS6U0C1</accession>
<keyword evidence="3" id="KW-1185">Reference proteome</keyword>
<organism evidence="2 3">
    <name type="scientific">Streptomyces halstedii</name>
    <dbReference type="NCBI Taxonomy" id="1944"/>
    <lineage>
        <taxon>Bacteria</taxon>
        <taxon>Bacillati</taxon>
        <taxon>Actinomycetota</taxon>
        <taxon>Actinomycetes</taxon>
        <taxon>Kitasatosporales</taxon>
        <taxon>Streptomycetaceae</taxon>
        <taxon>Streptomyces</taxon>
    </lineage>
</organism>
<reference evidence="2 3" key="1">
    <citation type="submission" date="2021-07" db="EMBL/GenBank/DDBJ databases">
        <title>Sequencing Streptomyces halstedii LGO-A4 genome an citrus endophytic actinomycete.</title>
        <authorList>
            <person name="Samborskyy M."/>
            <person name="Scott N."/>
            <person name="Deglau R."/>
            <person name="Dickens S."/>
            <person name="Oliveira L.G."/>
        </authorList>
    </citation>
    <scope>NUCLEOTIDE SEQUENCE [LARGE SCALE GENOMIC DNA]</scope>
    <source>
        <strain evidence="2 3">LGO-A4</strain>
    </source>
</reference>
<gene>
    <name evidence="2" type="ORF">STHAL_30900</name>
</gene>
<evidence type="ECO:0000313" key="2">
    <source>
        <dbReference type="EMBL" id="MBV7673856.1"/>
    </source>
</evidence>
<keyword evidence="1" id="KW-0175">Coiled coil</keyword>
<feature type="coiled-coil region" evidence="1">
    <location>
        <begin position="123"/>
        <end position="157"/>
    </location>
</feature>
<evidence type="ECO:0000313" key="3">
    <source>
        <dbReference type="Proteomes" id="UP000735541"/>
    </source>
</evidence>